<evidence type="ECO:0000256" key="8">
    <source>
        <dbReference type="ARBA" id="ARBA00023049"/>
    </source>
</evidence>
<comment type="similarity">
    <text evidence="3">Belongs to the peptidase M24B family.</text>
</comment>
<dbReference type="SUPFAM" id="SSF55920">
    <property type="entry name" value="Creatinase/aminopeptidase"/>
    <property type="match status" value="1"/>
</dbReference>
<accession>A0A8J7F9U6</accession>
<dbReference type="PROSITE" id="PS00491">
    <property type="entry name" value="PROLINE_PEPTIDASE"/>
    <property type="match status" value="1"/>
</dbReference>
<evidence type="ECO:0000313" key="14">
    <source>
        <dbReference type="EMBL" id="MBE9396902.1"/>
    </source>
</evidence>
<evidence type="ECO:0000256" key="1">
    <source>
        <dbReference type="ARBA" id="ARBA00001424"/>
    </source>
</evidence>
<dbReference type="CDD" id="cd01087">
    <property type="entry name" value="Prolidase"/>
    <property type="match status" value="1"/>
</dbReference>
<dbReference type="PANTHER" id="PTHR43226">
    <property type="entry name" value="XAA-PRO AMINOPEPTIDASE 3"/>
    <property type="match status" value="1"/>
</dbReference>
<evidence type="ECO:0000256" key="2">
    <source>
        <dbReference type="ARBA" id="ARBA00001936"/>
    </source>
</evidence>
<dbReference type="RefSeq" id="WP_193952458.1">
    <property type="nucleotide sequence ID" value="NZ_JADEYS010000005.1"/>
</dbReference>
<dbReference type="NCBIfam" id="NF008131">
    <property type="entry name" value="PRK10879.1"/>
    <property type="match status" value="1"/>
</dbReference>
<dbReference type="InterPro" id="IPR007865">
    <property type="entry name" value="Aminopep_P_N"/>
</dbReference>
<dbReference type="InterPro" id="IPR000994">
    <property type="entry name" value="Pept_M24"/>
</dbReference>
<dbReference type="InterPro" id="IPR029149">
    <property type="entry name" value="Creatin/AminoP/Spt16_N"/>
</dbReference>
<feature type="domain" description="Aminopeptidase P N-terminal" evidence="13">
    <location>
        <begin position="5"/>
        <end position="139"/>
    </location>
</feature>
<dbReference type="AlphaFoldDB" id="A0A8J7F9U6"/>
<dbReference type="GO" id="GO:0030145">
    <property type="term" value="F:manganese ion binding"/>
    <property type="evidence" value="ECO:0007669"/>
    <property type="project" value="InterPro"/>
</dbReference>
<proteinExistence type="inferred from homology"/>
<dbReference type="Proteomes" id="UP000640333">
    <property type="component" value="Unassembled WGS sequence"/>
</dbReference>
<dbReference type="GO" id="GO:0005829">
    <property type="term" value="C:cytosol"/>
    <property type="evidence" value="ECO:0007669"/>
    <property type="project" value="TreeGrafter"/>
</dbReference>
<dbReference type="PANTHER" id="PTHR43226:SF4">
    <property type="entry name" value="XAA-PRO AMINOPEPTIDASE 3"/>
    <property type="match status" value="1"/>
</dbReference>
<dbReference type="InterPro" id="IPR036005">
    <property type="entry name" value="Creatinase/aminopeptidase-like"/>
</dbReference>
<evidence type="ECO:0000256" key="5">
    <source>
        <dbReference type="ARBA" id="ARBA00022670"/>
    </source>
</evidence>
<dbReference type="GO" id="GO:0006508">
    <property type="term" value="P:proteolysis"/>
    <property type="evidence" value="ECO:0007669"/>
    <property type="project" value="UniProtKB-KW"/>
</dbReference>
<keyword evidence="8" id="KW-0482">Metalloprotease</keyword>
<evidence type="ECO:0000256" key="6">
    <source>
        <dbReference type="ARBA" id="ARBA00022723"/>
    </source>
</evidence>
<protein>
    <recommendedName>
        <fullName evidence="10">Xaa-Pro aminopeptidase</fullName>
        <ecNumber evidence="4">3.4.11.9</ecNumber>
    </recommendedName>
    <alternativeName>
        <fullName evidence="11">Aminopeptidase P II</fullName>
    </alternativeName>
    <alternativeName>
        <fullName evidence="12">X-Pro aminopeptidase</fullName>
    </alternativeName>
</protein>
<dbReference type="InterPro" id="IPR052433">
    <property type="entry name" value="X-Pro_dipept-like"/>
</dbReference>
<evidence type="ECO:0000259" key="13">
    <source>
        <dbReference type="SMART" id="SM01011"/>
    </source>
</evidence>
<dbReference type="FunFam" id="3.90.230.10:FF:000002">
    <property type="entry name" value="Xaa-Pro aminopeptidase 3"/>
    <property type="match status" value="1"/>
</dbReference>
<comment type="catalytic activity">
    <reaction evidence="1">
        <text>Release of any N-terminal amino acid, including proline, that is linked to proline, even from a dipeptide or tripeptide.</text>
        <dbReference type="EC" id="3.4.11.9"/>
    </reaction>
</comment>
<dbReference type="Gene3D" id="3.40.350.10">
    <property type="entry name" value="Creatinase/prolidase N-terminal domain"/>
    <property type="match status" value="1"/>
</dbReference>
<keyword evidence="6" id="KW-0479">Metal-binding</keyword>
<gene>
    <name evidence="14" type="primary">pepP</name>
    <name evidence="14" type="ORF">IOQ59_06450</name>
</gene>
<keyword evidence="14" id="KW-0031">Aminopeptidase</keyword>
<dbReference type="SUPFAM" id="SSF53092">
    <property type="entry name" value="Creatinase/prolidase N-terminal domain"/>
    <property type="match status" value="1"/>
</dbReference>
<dbReference type="SMART" id="SM01011">
    <property type="entry name" value="AMP_N"/>
    <property type="match status" value="1"/>
</dbReference>
<dbReference type="GO" id="GO:0070006">
    <property type="term" value="F:metalloaminopeptidase activity"/>
    <property type="evidence" value="ECO:0007669"/>
    <property type="project" value="InterPro"/>
</dbReference>
<comment type="caution">
    <text evidence="14">The sequence shown here is derived from an EMBL/GenBank/DDBJ whole genome shotgun (WGS) entry which is preliminary data.</text>
</comment>
<dbReference type="InterPro" id="IPR001714">
    <property type="entry name" value="Pept_M24_MAP"/>
</dbReference>
<dbReference type="InterPro" id="IPR001131">
    <property type="entry name" value="Peptidase_M24B_aminopep-P_CS"/>
</dbReference>
<dbReference type="Gene3D" id="3.90.230.10">
    <property type="entry name" value="Creatinase/methionine aminopeptidase superfamily"/>
    <property type="match status" value="1"/>
</dbReference>
<evidence type="ECO:0000256" key="11">
    <source>
        <dbReference type="ARBA" id="ARBA00075356"/>
    </source>
</evidence>
<keyword evidence="9" id="KW-0464">Manganese</keyword>
<keyword evidence="5" id="KW-0645">Protease</keyword>
<sequence>MKSLLAQSVFSERRARLMAQMQPHSIAIVPSAQLAPRNRDVDYAFRQDSDFYYLTGFDEPDAVLVLIPGREAGECVVFCQDRDPEMEIWHGYRAGPEGLKSEYGADQAHPIGLIDDQMPGLLDGCDRIYYAIGCDDALDAQVRGWLNAIRAQARQGAVPPTEMVMLDHLLHEMRLFKSSAEADLMRQAGEISAQGHVRAMQICQPGMTEYQLEAEITHHFAVNRCRQAAYPSIVGGGDNACVLHYTENADVLNDGDLVLIDAGCELDYYAGDITRTFPVNGTFSAEQKALYQLVLDAQEACIELVRPGTPWNDIHDRSVELITEGLVGLGLLQGDVEELIEQGAYREFYMHRIGHWLGMDVHDVGDYKVDGNWRLLEPGMVMTVEPGIYVSPFNDKVEERWRGIGIRIEDDVLVTEGGCEVLTAAVPKQVAEIESLMAG</sequence>
<keyword evidence="7 14" id="KW-0378">Hydrolase</keyword>
<evidence type="ECO:0000256" key="7">
    <source>
        <dbReference type="ARBA" id="ARBA00022801"/>
    </source>
</evidence>
<reference evidence="14" key="1">
    <citation type="submission" date="2020-10" db="EMBL/GenBank/DDBJ databases">
        <title>Bacterium isolated from coastal waters sediment.</title>
        <authorList>
            <person name="Chen R.-J."/>
            <person name="Lu D.-C."/>
            <person name="Zhu K.-L."/>
            <person name="Du Z.-J."/>
        </authorList>
    </citation>
    <scope>NUCLEOTIDE SEQUENCE</scope>
    <source>
        <strain evidence="14">N1Y112</strain>
    </source>
</reference>
<name>A0A8J7F9U6_9GAMM</name>
<dbReference type="Pfam" id="PF00557">
    <property type="entry name" value="Peptidase_M24"/>
    <property type="match status" value="1"/>
</dbReference>
<evidence type="ECO:0000256" key="10">
    <source>
        <dbReference type="ARBA" id="ARBA00069363"/>
    </source>
</evidence>
<keyword evidence="15" id="KW-1185">Reference proteome</keyword>
<evidence type="ECO:0000313" key="15">
    <source>
        <dbReference type="Proteomes" id="UP000640333"/>
    </source>
</evidence>
<evidence type="ECO:0000256" key="4">
    <source>
        <dbReference type="ARBA" id="ARBA00012574"/>
    </source>
</evidence>
<dbReference type="EC" id="3.4.11.9" evidence="4"/>
<evidence type="ECO:0000256" key="3">
    <source>
        <dbReference type="ARBA" id="ARBA00008766"/>
    </source>
</evidence>
<dbReference type="Pfam" id="PF05195">
    <property type="entry name" value="AMP_N"/>
    <property type="match status" value="1"/>
</dbReference>
<evidence type="ECO:0000256" key="9">
    <source>
        <dbReference type="ARBA" id="ARBA00023211"/>
    </source>
</evidence>
<organism evidence="14 15">
    <name type="scientific">Pontibacterium sinense</name>
    <dbReference type="NCBI Taxonomy" id="2781979"/>
    <lineage>
        <taxon>Bacteria</taxon>
        <taxon>Pseudomonadati</taxon>
        <taxon>Pseudomonadota</taxon>
        <taxon>Gammaproteobacteria</taxon>
        <taxon>Oceanospirillales</taxon>
        <taxon>Oceanospirillaceae</taxon>
        <taxon>Pontibacterium</taxon>
    </lineage>
</organism>
<comment type="cofactor">
    <cofactor evidence="2">
        <name>Mn(2+)</name>
        <dbReference type="ChEBI" id="CHEBI:29035"/>
    </cofactor>
</comment>
<dbReference type="PRINTS" id="PR00599">
    <property type="entry name" value="MAPEPTIDASE"/>
</dbReference>
<evidence type="ECO:0000256" key="12">
    <source>
        <dbReference type="ARBA" id="ARBA00081411"/>
    </source>
</evidence>
<dbReference type="EMBL" id="JADEYS010000005">
    <property type="protein sequence ID" value="MBE9396902.1"/>
    <property type="molecule type" value="Genomic_DNA"/>
</dbReference>